<evidence type="ECO:0000259" key="8">
    <source>
        <dbReference type="Pfam" id="PF13359"/>
    </source>
</evidence>
<organism evidence="9 10">
    <name type="scientific">Xenopus laevis</name>
    <name type="common">African clawed frog</name>
    <dbReference type="NCBI Taxonomy" id="8355"/>
    <lineage>
        <taxon>Eukaryota</taxon>
        <taxon>Metazoa</taxon>
        <taxon>Chordata</taxon>
        <taxon>Craniata</taxon>
        <taxon>Vertebrata</taxon>
        <taxon>Euteleostomi</taxon>
        <taxon>Amphibia</taxon>
        <taxon>Batrachia</taxon>
        <taxon>Anura</taxon>
        <taxon>Pipoidea</taxon>
        <taxon>Pipidae</taxon>
        <taxon>Xenopodinae</taxon>
        <taxon>Xenopus</taxon>
        <taxon>Xenopus</taxon>
    </lineage>
</organism>
<evidence type="ECO:0000313" key="9">
    <source>
        <dbReference type="Proteomes" id="UP000186698"/>
    </source>
</evidence>
<evidence type="ECO:0000256" key="2">
    <source>
        <dbReference type="ARBA" id="ARBA00004123"/>
    </source>
</evidence>
<dbReference type="RefSeq" id="XP_041446438.1">
    <property type="nucleotide sequence ID" value="XM_041590504.1"/>
</dbReference>
<evidence type="ECO:0000256" key="3">
    <source>
        <dbReference type="ARBA" id="ARBA00006958"/>
    </source>
</evidence>
<reference evidence="10" key="1">
    <citation type="submission" date="2025-08" db="UniProtKB">
        <authorList>
            <consortium name="RefSeq"/>
        </authorList>
    </citation>
    <scope>IDENTIFICATION</scope>
    <source>
        <strain evidence="10">J_2021</strain>
        <tissue evidence="10">Erythrocytes</tissue>
    </source>
</reference>
<dbReference type="PANTHER" id="PTHR22930">
    <property type="match status" value="1"/>
</dbReference>
<dbReference type="GO" id="GO:0016787">
    <property type="term" value="F:hydrolase activity"/>
    <property type="evidence" value="ECO:0007669"/>
    <property type="project" value="UniProtKB-KW"/>
</dbReference>
<dbReference type="GO" id="GO:0005634">
    <property type="term" value="C:nucleus"/>
    <property type="evidence" value="ECO:0007669"/>
    <property type="project" value="UniProtKB-SubCell"/>
</dbReference>
<evidence type="ECO:0000256" key="7">
    <source>
        <dbReference type="ARBA" id="ARBA00023242"/>
    </source>
</evidence>
<keyword evidence="9" id="KW-1185">Reference proteome</keyword>
<dbReference type="KEGG" id="xla:121403061"/>
<keyword evidence="4" id="KW-0540">Nuclease</keyword>
<dbReference type="GO" id="GO:0004518">
    <property type="term" value="F:nuclease activity"/>
    <property type="evidence" value="ECO:0007669"/>
    <property type="project" value="UniProtKB-KW"/>
</dbReference>
<keyword evidence="6" id="KW-0378">Hydrolase</keyword>
<evidence type="ECO:0000256" key="5">
    <source>
        <dbReference type="ARBA" id="ARBA00022723"/>
    </source>
</evidence>
<dbReference type="PANTHER" id="PTHR22930:SF284">
    <property type="entry name" value="DDE TNP4 DOMAIN-CONTAINING PROTEIN"/>
    <property type="match status" value="1"/>
</dbReference>
<comment type="subcellular location">
    <subcellularLocation>
        <location evidence="2">Nucleus</location>
    </subcellularLocation>
</comment>
<comment type="cofactor">
    <cofactor evidence="1">
        <name>a divalent metal cation</name>
        <dbReference type="ChEBI" id="CHEBI:60240"/>
    </cofactor>
</comment>
<dbReference type="InterPro" id="IPR027806">
    <property type="entry name" value="HARBI1_dom"/>
</dbReference>
<evidence type="ECO:0000256" key="1">
    <source>
        <dbReference type="ARBA" id="ARBA00001968"/>
    </source>
</evidence>
<proteinExistence type="inferred from homology"/>
<sequence>MSIFMDDSRRAALAILLLTSIKQKKKRKRSIWSKQWLLHRHKFSHMGLLKELKENNPDDFRNYLRMSDSNFEHLFEAIRPAITKQNTCMRQAISPEQRLIATLRYLATGRTLEDLKFSTGISAQSLGRIIPETCIAIIEAMKAEYLKFPESAEEWKAIAKQFEDYWNFPNCGGAIDGKHVRIQPPANSGSYYYNYKGYFSIVLMAIVNAKYEFIMVDVGKNGRVSDGGAIEQTVFYQKLKNKEVQLPTNNETTEGLNFVFVADEAFALQEHILKPFPVKTLTKQRRIFNYRLSRARRVVENAFGILANRFRVFHTAITLSPAKVDLVVLTCCVLHNFLRRTNGNVYMPNNMVDREDIEYCSLVYGDWRSDPNAMLQLQAGGTRNANVDAKTNRENYVDYFNGQGAVDWQDAMI</sequence>
<dbReference type="GO" id="GO:0046872">
    <property type="term" value="F:metal ion binding"/>
    <property type="evidence" value="ECO:0007669"/>
    <property type="project" value="UniProtKB-KW"/>
</dbReference>
<dbReference type="Pfam" id="PF13359">
    <property type="entry name" value="DDE_Tnp_4"/>
    <property type="match status" value="1"/>
</dbReference>
<keyword evidence="7" id="KW-0539">Nucleus</keyword>
<keyword evidence="5" id="KW-0479">Metal-binding</keyword>
<feature type="domain" description="DDE Tnp4" evidence="8">
    <location>
        <begin position="175"/>
        <end position="336"/>
    </location>
</feature>
<protein>
    <submittedName>
        <fullName evidence="10">Protein ANTAGONIST OF LIKE HETEROCHROMATIN PROTEIN 1-like</fullName>
    </submittedName>
</protein>
<name>A0A8J1MYT5_XENLA</name>
<dbReference type="OrthoDB" id="1912480at2759"/>
<evidence type="ECO:0000256" key="4">
    <source>
        <dbReference type="ARBA" id="ARBA00022722"/>
    </source>
</evidence>
<evidence type="ECO:0000256" key="6">
    <source>
        <dbReference type="ARBA" id="ARBA00022801"/>
    </source>
</evidence>
<accession>A0A8J1MYT5</accession>
<dbReference type="GeneID" id="121403061"/>
<evidence type="ECO:0000313" key="10">
    <source>
        <dbReference type="RefSeq" id="XP_041446438.1"/>
    </source>
</evidence>
<dbReference type="AlphaFoldDB" id="A0A8J1MYT5"/>
<dbReference type="InterPro" id="IPR045249">
    <property type="entry name" value="HARBI1-like"/>
</dbReference>
<gene>
    <name evidence="10" type="primary">LOC121403061</name>
</gene>
<dbReference type="Proteomes" id="UP000186698">
    <property type="component" value="Chromosome 4L"/>
</dbReference>
<comment type="similarity">
    <text evidence="3">Belongs to the HARBI1 family.</text>
</comment>